<gene>
    <name evidence="2" type="ORF">LTRI10_LOCUS35077</name>
</gene>
<dbReference type="Proteomes" id="UP001497516">
    <property type="component" value="Chromosome 6"/>
</dbReference>
<evidence type="ECO:0000256" key="1">
    <source>
        <dbReference type="SAM" id="MobiDB-lite"/>
    </source>
</evidence>
<protein>
    <submittedName>
        <fullName evidence="2">Uncharacterized protein</fullName>
    </submittedName>
</protein>
<sequence length="77" mass="8243">MRRREEAEKEGNQEKGSWSRWTKGLVSSWGELLRSAYVLGKSRLGIMYKVVLGNGILVQSGGSGKAGSRGTRSSGGG</sequence>
<dbReference type="AlphaFoldDB" id="A0AAV2FA68"/>
<feature type="region of interest" description="Disordered" evidence="1">
    <location>
        <begin position="58"/>
        <end position="77"/>
    </location>
</feature>
<evidence type="ECO:0000313" key="3">
    <source>
        <dbReference type="Proteomes" id="UP001497516"/>
    </source>
</evidence>
<feature type="compositionally biased region" description="Gly residues" evidence="1">
    <location>
        <begin position="61"/>
        <end position="77"/>
    </location>
</feature>
<keyword evidence="3" id="KW-1185">Reference proteome</keyword>
<accession>A0AAV2FA68</accession>
<evidence type="ECO:0000313" key="2">
    <source>
        <dbReference type="EMBL" id="CAL1394585.1"/>
    </source>
</evidence>
<organism evidence="2 3">
    <name type="scientific">Linum trigynum</name>
    <dbReference type="NCBI Taxonomy" id="586398"/>
    <lineage>
        <taxon>Eukaryota</taxon>
        <taxon>Viridiplantae</taxon>
        <taxon>Streptophyta</taxon>
        <taxon>Embryophyta</taxon>
        <taxon>Tracheophyta</taxon>
        <taxon>Spermatophyta</taxon>
        <taxon>Magnoliopsida</taxon>
        <taxon>eudicotyledons</taxon>
        <taxon>Gunneridae</taxon>
        <taxon>Pentapetalae</taxon>
        <taxon>rosids</taxon>
        <taxon>fabids</taxon>
        <taxon>Malpighiales</taxon>
        <taxon>Linaceae</taxon>
        <taxon>Linum</taxon>
    </lineage>
</organism>
<dbReference type="EMBL" id="OZ034819">
    <property type="protein sequence ID" value="CAL1394585.1"/>
    <property type="molecule type" value="Genomic_DNA"/>
</dbReference>
<proteinExistence type="predicted"/>
<reference evidence="2 3" key="1">
    <citation type="submission" date="2024-04" db="EMBL/GenBank/DDBJ databases">
        <authorList>
            <person name="Fracassetti M."/>
        </authorList>
    </citation>
    <scope>NUCLEOTIDE SEQUENCE [LARGE SCALE GENOMIC DNA]</scope>
</reference>
<name>A0AAV2FA68_9ROSI</name>